<feature type="compositionally biased region" description="Pro residues" evidence="4">
    <location>
        <begin position="27"/>
        <end position="38"/>
    </location>
</feature>
<feature type="signal peptide" evidence="5">
    <location>
        <begin position="1"/>
        <end position="25"/>
    </location>
</feature>
<feature type="repeat" description="ANK" evidence="3">
    <location>
        <begin position="52"/>
        <end position="87"/>
    </location>
</feature>
<dbReference type="Pfam" id="PF00023">
    <property type="entry name" value="Ank"/>
    <property type="match status" value="1"/>
</dbReference>
<dbReference type="PANTHER" id="PTHR24198">
    <property type="entry name" value="ANKYRIN REPEAT AND PROTEIN KINASE DOMAIN-CONTAINING PROTEIN"/>
    <property type="match status" value="1"/>
</dbReference>
<reference evidence="6 7" key="1">
    <citation type="submission" date="2024-09" db="EMBL/GenBank/DDBJ databases">
        <authorList>
            <person name="Sun Q."/>
            <person name="Mori K."/>
        </authorList>
    </citation>
    <scope>NUCLEOTIDE SEQUENCE [LARGE SCALE GENOMIC DNA]</scope>
    <source>
        <strain evidence="6 7">CCM 8654</strain>
    </source>
</reference>
<feature type="region of interest" description="Disordered" evidence="4">
    <location>
        <begin position="23"/>
        <end position="66"/>
    </location>
</feature>
<evidence type="ECO:0000313" key="7">
    <source>
        <dbReference type="Proteomes" id="UP001589698"/>
    </source>
</evidence>
<keyword evidence="5" id="KW-0732">Signal</keyword>
<evidence type="ECO:0000256" key="2">
    <source>
        <dbReference type="ARBA" id="ARBA00023043"/>
    </source>
</evidence>
<dbReference type="PROSITE" id="PS50088">
    <property type="entry name" value="ANK_REPEAT"/>
    <property type="match status" value="3"/>
</dbReference>
<evidence type="ECO:0000256" key="3">
    <source>
        <dbReference type="PROSITE-ProRule" id="PRU00023"/>
    </source>
</evidence>
<keyword evidence="1" id="KW-0677">Repeat</keyword>
<protein>
    <submittedName>
        <fullName evidence="6">Ankyrin repeat domain-containing protein</fullName>
    </submittedName>
</protein>
<proteinExistence type="predicted"/>
<keyword evidence="7" id="KW-1185">Reference proteome</keyword>
<sequence length="310" mass="32206">MHRPTVRPVLAGAGLLALLAGCAGGPDPTPADPRPPRPTESAVPDTTAAPEARPTPLHEAAGLGGEEGRARARVLLARGAEAGTTDAEGRTPGDLARGLGHDALARLLARADEPVPAPGEALLRAATRGDADAAALALRAGAPVDVRDARRRTPLLLAVIGDRLEVAALLARLGADPDAVDDQQDTPWLVTGVTGSVAMGQLLLPLDPDVTLRNRYGGVSIIPASERGHVAYVRWALQHTDVDVDHVNDLGWTALLEAVVLGEGTERWQRVVEVLLRNGADRSIPDDDGVTALAHARARGYDEIAALLAG</sequence>
<evidence type="ECO:0000256" key="5">
    <source>
        <dbReference type="SAM" id="SignalP"/>
    </source>
</evidence>
<dbReference type="InterPro" id="IPR036770">
    <property type="entry name" value="Ankyrin_rpt-contain_sf"/>
</dbReference>
<feature type="chain" id="PRO_5046201387" evidence="5">
    <location>
        <begin position="26"/>
        <end position="310"/>
    </location>
</feature>
<keyword evidence="2 3" id="KW-0040">ANK repeat</keyword>
<dbReference type="RefSeq" id="WP_378519115.1">
    <property type="nucleotide sequence ID" value="NZ_JBHLXH010000001.1"/>
</dbReference>
<evidence type="ECO:0000256" key="4">
    <source>
        <dbReference type="SAM" id="MobiDB-lite"/>
    </source>
</evidence>
<evidence type="ECO:0000256" key="1">
    <source>
        <dbReference type="ARBA" id="ARBA00022737"/>
    </source>
</evidence>
<feature type="repeat" description="ANK" evidence="3">
    <location>
        <begin position="150"/>
        <end position="182"/>
    </location>
</feature>
<comment type="caution">
    <text evidence="6">The sequence shown here is derived from an EMBL/GenBank/DDBJ whole genome shotgun (WGS) entry which is preliminary data.</text>
</comment>
<evidence type="ECO:0000313" key="6">
    <source>
        <dbReference type="EMBL" id="MFC0223361.1"/>
    </source>
</evidence>
<dbReference type="InterPro" id="IPR002110">
    <property type="entry name" value="Ankyrin_rpt"/>
</dbReference>
<feature type="repeat" description="ANK" evidence="3">
    <location>
        <begin position="250"/>
        <end position="287"/>
    </location>
</feature>
<dbReference type="Proteomes" id="UP001589698">
    <property type="component" value="Unassembled WGS sequence"/>
</dbReference>
<dbReference type="PROSITE" id="PS51257">
    <property type="entry name" value="PROKAR_LIPOPROTEIN"/>
    <property type="match status" value="1"/>
</dbReference>
<gene>
    <name evidence="6" type="ORF">ACFFJG_12785</name>
</gene>
<accession>A0ABV6E349</accession>
<dbReference type="Pfam" id="PF12796">
    <property type="entry name" value="Ank_2"/>
    <property type="match status" value="1"/>
</dbReference>
<dbReference type="PROSITE" id="PS50297">
    <property type="entry name" value="ANK_REP_REGION"/>
    <property type="match status" value="1"/>
</dbReference>
<organism evidence="6 7">
    <name type="scientific">Nocardioides zeicaulis</name>
    <dbReference type="NCBI Taxonomy" id="1776857"/>
    <lineage>
        <taxon>Bacteria</taxon>
        <taxon>Bacillati</taxon>
        <taxon>Actinomycetota</taxon>
        <taxon>Actinomycetes</taxon>
        <taxon>Propionibacteriales</taxon>
        <taxon>Nocardioidaceae</taxon>
        <taxon>Nocardioides</taxon>
    </lineage>
</organism>
<dbReference type="PANTHER" id="PTHR24198:SF165">
    <property type="entry name" value="ANKYRIN REPEAT-CONTAINING PROTEIN-RELATED"/>
    <property type="match status" value="1"/>
</dbReference>
<dbReference type="EMBL" id="JBHLXH010000001">
    <property type="protein sequence ID" value="MFC0223361.1"/>
    <property type="molecule type" value="Genomic_DNA"/>
</dbReference>
<dbReference type="Gene3D" id="1.25.40.20">
    <property type="entry name" value="Ankyrin repeat-containing domain"/>
    <property type="match status" value="2"/>
</dbReference>
<name>A0ABV6E349_9ACTN</name>
<dbReference type="SUPFAM" id="SSF48403">
    <property type="entry name" value="Ankyrin repeat"/>
    <property type="match status" value="2"/>
</dbReference>